<feature type="domain" description="PAS" evidence="1">
    <location>
        <begin position="18"/>
        <end position="73"/>
    </location>
</feature>
<keyword evidence="3" id="KW-1185">Reference proteome</keyword>
<dbReference type="STRING" id="1121316.SAMN02745207_02450"/>
<reference evidence="2 3" key="1">
    <citation type="submission" date="2016-11" db="EMBL/GenBank/DDBJ databases">
        <authorList>
            <person name="Jaros S."/>
            <person name="Januszkiewicz K."/>
            <person name="Wedrychowicz H."/>
        </authorList>
    </citation>
    <scope>NUCLEOTIDE SEQUENCE [LARGE SCALE GENOMIC DNA]</scope>
    <source>
        <strain evidence="2 3">DSM 8605</strain>
    </source>
</reference>
<sequence length="105" mass="12338">MDKFLFNMITDSIFLSEVKEDGTPIRFCEVNDSACERLGYSREELLQMSFKDLNEEDVIQRYPEILGKLINEGKAQFYITHVSKKGKRIPMEISSHTFIRNNREN</sequence>
<dbReference type="InterPro" id="IPR035965">
    <property type="entry name" value="PAS-like_dom_sf"/>
</dbReference>
<evidence type="ECO:0000313" key="3">
    <source>
        <dbReference type="Proteomes" id="UP000184447"/>
    </source>
</evidence>
<evidence type="ECO:0000259" key="1">
    <source>
        <dbReference type="PROSITE" id="PS50112"/>
    </source>
</evidence>
<dbReference type="InterPro" id="IPR000014">
    <property type="entry name" value="PAS"/>
</dbReference>
<dbReference type="Gene3D" id="3.30.450.20">
    <property type="entry name" value="PAS domain"/>
    <property type="match status" value="1"/>
</dbReference>
<dbReference type="Proteomes" id="UP000184447">
    <property type="component" value="Unassembled WGS sequence"/>
</dbReference>
<dbReference type="PROSITE" id="PS50112">
    <property type="entry name" value="PAS"/>
    <property type="match status" value="1"/>
</dbReference>
<accession>A0A1M5VTG9</accession>
<organism evidence="2 3">
    <name type="scientific">Clostridium grantii DSM 8605</name>
    <dbReference type="NCBI Taxonomy" id="1121316"/>
    <lineage>
        <taxon>Bacteria</taxon>
        <taxon>Bacillati</taxon>
        <taxon>Bacillota</taxon>
        <taxon>Clostridia</taxon>
        <taxon>Eubacteriales</taxon>
        <taxon>Clostridiaceae</taxon>
        <taxon>Clostridium</taxon>
    </lineage>
</organism>
<dbReference type="RefSeq" id="WP_073338717.1">
    <property type="nucleotide sequence ID" value="NZ_FQXM01000013.1"/>
</dbReference>
<dbReference type="EMBL" id="FQXM01000013">
    <property type="protein sequence ID" value="SHH78223.1"/>
    <property type="molecule type" value="Genomic_DNA"/>
</dbReference>
<dbReference type="Pfam" id="PF13426">
    <property type="entry name" value="PAS_9"/>
    <property type="match status" value="1"/>
</dbReference>
<name>A0A1M5VTG9_9CLOT</name>
<proteinExistence type="predicted"/>
<dbReference type="SUPFAM" id="SSF55785">
    <property type="entry name" value="PYP-like sensor domain (PAS domain)"/>
    <property type="match status" value="1"/>
</dbReference>
<protein>
    <submittedName>
        <fullName evidence="2">PAS domain S-box-containing protein</fullName>
    </submittedName>
</protein>
<evidence type="ECO:0000313" key="2">
    <source>
        <dbReference type="EMBL" id="SHH78223.1"/>
    </source>
</evidence>
<dbReference type="NCBIfam" id="TIGR00229">
    <property type="entry name" value="sensory_box"/>
    <property type="match status" value="1"/>
</dbReference>
<dbReference type="CDD" id="cd00130">
    <property type="entry name" value="PAS"/>
    <property type="match status" value="1"/>
</dbReference>
<dbReference type="AlphaFoldDB" id="A0A1M5VTG9"/>
<gene>
    <name evidence="2" type="ORF">SAMN02745207_02450</name>
</gene>
<dbReference type="OrthoDB" id="9763484at2"/>